<dbReference type="InterPro" id="IPR009057">
    <property type="entry name" value="Homeodomain-like_sf"/>
</dbReference>
<evidence type="ECO:0008006" key="3">
    <source>
        <dbReference type="Google" id="ProtNLM"/>
    </source>
</evidence>
<dbReference type="PANTHER" id="PTHR34849">
    <property type="entry name" value="SSL5025 PROTEIN"/>
    <property type="match status" value="1"/>
</dbReference>
<dbReference type="InterPro" id="IPR036388">
    <property type="entry name" value="WH-like_DNA-bd_sf"/>
</dbReference>
<organism evidence="1 2">
    <name type="scientific">Rhodonellum psychrophilum GCM71 = DSM 17998</name>
    <dbReference type="NCBI Taxonomy" id="1123057"/>
    <lineage>
        <taxon>Bacteria</taxon>
        <taxon>Pseudomonadati</taxon>
        <taxon>Bacteroidota</taxon>
        <taxon>Cytophagia</taxon>
        <taxon>Cytophagales</taxon>
        <taxon>Cytophagaceae</taxon>
        <taxon>Rhodonellum</taxon>
    </lineage>
</organism>
<comment type="caution">
    <text evidence="1">The sequence shown here is derived from an EMBL/GenBank/DDBJ whole genome shotgun (WGS) entry which is preliminary data.</text>
</comment>
<name>U5BV28_9BACT</name>
<dbReference type="RefSeq" id="WP_019597888.1">
    <property type="nucleotide sequence ID" value="NZ_AWXR01000004.1"/>
</dbReference>
<dbReference type="Gene3D" id="1.10.10.10">
    <property type="entry name" value="Winged helix-like DNA-binding domain superfamily/Winged helix DNA-binding domain"/>
    <property type="match status" value="1"/>
</dbReference>
<gene>
    <name evidence="1" type="ORF">P872_25425</name>
</gene>
<protein>
    <recommendedName>
        <fullName evidence="3">Antitoxin</fullName>
    </recommendedName>
</protein>
<dbReference type="PATRIC" id="fig|1123057.7.peg.615"/>
<evidence type="ECO:0000313" key="1">
    <source>
        <dbReference type="EMBL" id="ERM84500.1"/>
    </source>
</evidence>
<reference evidence="1 2" key="1">
    <citation type="journal article" date="2013" name="Genome Announc.">
        <title>Draft Genome Sequence of the Psychrophilic and Alkaliphilic Rhodonellum psychrophilum Strain GCM71T.</title>
        <authorList>
            <person name="Hauptmann A.L."/>
            <person name="Glaring M.A."/>
            <person name="Hallin P.F."/>
            <person name="Prieme A."/>
            <person name="Stougaard P."/>
        </authorList>
    </citation>
    <scope>NUCLEOTIDE SEQUENCE [LARGE SCALE GENOMIC DNA]</scope>
    <source>
        <strain evidence="1 2">GCM71</strain>
    </source>
</reference>
<dbReference type="AlphaFoldDB" id="U5BV28"/>
<dbReference type="InterPro" id="IPR007367">
    <property type="entry name" value="DUF433"/>
</dbReference>
<dbReference type="SUPFAM" id="SSF46689">
    <property type="entry name" value="Homeodomain-like"/>
    <property type="match status" value="1"/>
</dbReference>
<dbReference type="EMBL" id="AWXR01000004">
    <property type="protein sequence ID" value="ERM84500.1"/>
    <property type="molecule type" value="Genomic_DNA"/>
</dbReference>
<proteinExistence type="predicted"/>
<keyword evidence="2" id="KW-1185">Reference proteome</keyword>
<accession>U5BV28</accession>
<sequence length="81" mass="9209">MKKIMENLIKRITIDPEIAHGKPTIRNTRYAVSYILEYLAGGDSIEDLLEEFKDLEKEDVLACLAYAAQTVNFKDFRVSAA</sequence>
<dbReference type="eggNOG" id="COG2442">
    <property type="taxonomic scope" value="Bacteria"/>
</dbReference>
<dbReference type="Proteomes" id="UP000016843">
    <property type="component" value="Unassembled WGS sequence"/>
</dbReference>
<dbReference type="PANTHER" id="PTHR34849:SF3">
    <property type="entry name" value="SSR2962 PROTEIN"/>
    <property type="match status" value="1"/>
</dbReference>
<dbReference type="Pfam" id="PF04255">
    <property type="entry name" value="DUF433"/>
    <property type="match status" value="1"/>
</dbReference>
<evidence type="ECO:0000313" key="2">
    <source>
        <dbReference type="Proteomes" id="UP000016843"/>
    </source>
</evidence>